<reference evidence="1 2" key="1">
    <citation type="submission" date="2024-04" db="EMBL/GenBank/DDBJ databases">
        <title>Tritrichomonas musculus Genome.</title>
        <authorList>
            <person name="Alves-Ferreira E."/>
            <person name="Grigg M."/>
            <person name="Lorenzi H."/>
            <person name="Galac M."/>
        </authorList>
    </citation>
    <scope>NUCLEOTIDE SEQUENCE [LARGE SCALE GENOMIC DNA]</scope>
    <source>
        <strain evidence="1 2">EAF2021</strain>
    </source>
</reference>
<dbReference type="SUPFAM" id="SSF48403">
    <property type="entry name" value="Ankyrin repeat"/>
    <property type="match status" value="1"/>
</dbReference>
<dbReference type="InterPro" id="IPR002110">
    <property type="entry name" value="Ankyrin_rpt"/>
</dbReference>
<dbReference type="EMBL" id="JAPFFF010000014">
    <property type="protein sequence ID" value="KAK8870996.1"/>
    <property type="molecule type" value="Genomic_DNA"/>
</dbReference>
<name>A0ABR2IZR1_9EUKA</name>
<evidence type="ECO:0000313" key="2">
    <source>
        <dbReference type="Proteomes" id="UP001470230"/>
    </source>
</evidence>
<evidence type="ECO:0008006" key="3">
    <source>
        <dbReference type="Google" id="ProtNLM"/>
    </source>
</evidence>
<organism evidence="1 2">
    <name type="scientific">Tritrichomonas musculus</name>
    <dbReference type="NCBI Taxonomy" id="1915356"/>
    <lineage>
        <taxon>Eukaryota</taxon>
        <taxon>Metamonada</taxon>
        <taxon>Parabasalia</taxon>
        <taxon>Tritrichomonadida</taxon>
        <taxon>Tritrichomonadidae</taxon>
        <taxon>Tritrichomonas</taxon>
    </lineage>
</organism>
<dbReference type="InterPro" id="IPR036770">
    <property type="entry name" value="Ankyrin_rpt-contain_sf"/>
</dbReference>
<dbReference type="Proteomes" id="UP001470230">
    <property type="component" value="Unassembled WGS sequence"/>
</dbReference>
<evidence type="ECO:0000313" key="1">
    <source>
        <dbReference type="EMBL" id="KAK8870996.1"/>
    </source>
</evidence>
<accession>A0ABR2IZR1</accession>
<gene>
    <name evidence="1" type="ORF">M9Y10_008909</name>
</gene>
<keyword evidence="2" id="KW-1185">Reference proteome</keyword>
<dbReference type="Pfam" id="PF00023">
    <property type="entry name" value="Ank"/>
    <property type="match status" value="1"/>
</dbReference>
<dbReference type="Gene3D" id="1.25.40.20">
    <property type="entry name" value="Ankyrin repeat-containing domain"/>
    <property type="match status" value="1"/>
</dbReference>
<proteinExistence type="predicted"/>
<protein>
    <recommendedName>
        <fullName evidence="3">Ankyrin repeat protein</fullName>
    </recommendedName>
</protein>
<sequence length="104" mass="11701">MFGEFQLRVINAITSGSLLSVRKLVIGSYDIDKFVCYFFSYSQLLPLESITINSTSKNSKIPKIKGPTPLILAILCEQTEIVKYLINEKNANLSIPVILIFIFL</sequence>
<comment type="caution">
    <text evidence="1">The sequence shown here is derived from an EMBL/GenBank/DDBJ whole genome shotgun (WGS) entry which is preliminary data.</text>
</comment>